<organism evidence="2 3">
    <name type="scientific">Zasmidium cellare ATCC 36951</name>
    <dbReference type="NCBI Taxonomy" id="1080233"/>
    <lineage>
        <taxon>Eukaryota</taxon>
        <taxon>Fungi</taxon>
        <taxon>Dikarya</taxon>
        <taxon>Ascomycota</taxon>
        <taxon>Pezizomycotina</taxon>
        <taxon>Dothideomycetes</taxon>
        <taxon>Dothideomycetidae</taxon>
        <taxon>Mycosphaerellales</taxon>
        <taxon>Mycosphaerellaceae</taxon>
        <taxon>Zasmidium</taxon>
    </lineage>
</organism>
<name>A0A6A6CT45_ZASCE</name>
<sequence length="314" mass="34998">MSSAADGVDKRIRLVKTAFVTYFHADLKKARQFLLDFGLTVAQETLRVRSQTGESYFDGAAYVVESAHELERAAALPSSSSKTQDLAGSAGGKIATLTDPFDHKIHLIHGWRENQPSMPESQGLQKLTVNFEDSKPRKGRFQRFAPGPAPVFRWGHYGVSYPASDPQGYQKLFDWYTTTLTLSPSDILTRDGRPVTAFFHIDRGREYTDHHSFYFKAAKPHAAPSVTHAAFETHDFDVQQLGHQHLAAKGYRLCWGVGRHTIGSQVFDYWYDPSGFMVEHYADGDVVNCETGVGEMVAGREALAVWGPPLPEAF</sequence>
<dbReference type="GeneID" id="54569823"/>
<dbReference type="SUPFAM" id="SSF54593">
    <property type="entry name" value="Glyoxalase/Bleomycin resistance protein/Dihydroxybiphenyl dioxygenase"/>
    <property type="match status" value="1"/>
</dbReference>
<dbReference type="InterPro" id="IPR004360">
    <property type="entry name" value="Glyas_Fos-R_dOase_dom"/>
</dbReference>
<dbReference type="OrthoDB" id="3360610at2759"/>
<proteinExistence type="predicted"/>
<dbReference type="AlphaFoldDB" id="A0A6A6CT45"/>
<evidence type="ECO:0000313" key="2">
    <source>
        <dbReference type="EMBL" id="KAF2168646.1"/>
    </source>
</evidence>
<dbReference type="InterPro" id="IPR037523">
    <property type="entry name" value="VOC_core"/>
</dbReference>
<feature type="domain" description="VOC" evidence="1">
    <location>
        <begin position="158"/>
        <end position="283"/>
    </location>
</feature>
<dbReference type="Gene3D" id="3.10.180.10">
    <property type="entry name" value="2,3-Dihydroxybiphenyl 1,2-Dioxygenase, domain 1"/>
    <property type="match status" value="1"/>
</dbReference>
<dbReference type="Proteomes" id="UP000799537">
    <property type="component" value="Unassembled WGS sequence"/>
</dbReference>
<dbReference type="Pfam" id="PF00903">
    <property type="entry name" value="Glyoxalase"/>
    <property type="match status" value="1"/>
</dbReference>
<accession>A0A6A6CT45</accession>
<evidence type="ECO:0000313" key="3">
    <source>
        <dbReference type="Proteomes" id="UP000799537"/>
    </source>
</evidence>
<dbReference type="InterPro" id="IPR029068">
    <property type="entry name" value="Glyas_Bleomycin-R_OHBP_Dase"/>
</dbReference>
<protein>
    <recommendedName>
        <fullName evidence="1">VOC domain-containing protein</fullName>
    </recommendedName>
</protein>
<reference evidence="2" key="1">
    <citation type="journal article" date="2020" name="Stud. Mycol.">
        <title>101 Dothideomycetes genomes: a test case for predicting lifestyles and emergence of pathogens.</title>
        <authorList>
            <person name="Haridas S."/>
            <person name="Albert R."/>
            <person name="Binder M."/>
            <person name="Bloem J."/>
            <person name="Labutti K."/>
            <person name="Salamov A."/>
            <person name="Andreopoulos B."/>
            <person name="Baker S."/>
            <person name="Barry K."/>
            <person name="Bills G."/>
            <person name="Bluhm B."/>
            <person name="Cannon C."/>
            <person name="Castanera R."/>
            <person name="Culley D."/>
            <person name="Daum C."/>
            <person name="Ezra D."/>
            <person name="Gonzalez J."/>
            <person name="Henrissat B."/>
            <person name="Kuo A."/>
            <person name="Liang C."/>
            <person name="Lipzen A."/>
            <person name="Lutzoni F."/>
            <person name="Magnuson J."/>
            <person name="Mondo S."/>
            <person name="Nolan M."/>
            <person name="Ohm R."/>
            <person name="Pangilinan J."/>
            <person name="Park H.-J."/>
            <person name="Ramirez L."/>
            <person name="Alfaro M."/>
            <person name="Sun H."/>
            <person name="Tritt A."/>
            <person name="Yoshinaga Y."/>
            <person name="Zwiers L.-H."/>
            <person name="Turgeon B."/>
            <person name="Goodwin S."/>
            <person name="Spatafora J."/>
            <person name="Crous P."/>
            <person name="Grigoriev I."/>
        </authorList>
    </citation>
    <scope>NUCLEOTIDE SEQUENCE</scope>
    <source>
        <strain evidence="2">ATCC 36951</strain>
    </source>
</reference>
<gene>
    <name evidence="2" type="ORF">M409DRAFT_65528</name>
</gene>
<dbReference type="EMBL" id="ML993590">
    <property type="protein sequence ID" value="KAF2168646.1"/>
    <property type="molecule type" value="Genomic_DNA"/>
</dbReference>
<dbReference type="PROSITE" id="PS51819">
    <property type="entry name" value="VOC"/>
    <property type="match status" value="1"/>
</dbReference>
<keyword evidence="3" id="KW-1185">Reference proteome</keyword>
<dbReference type="RefSeq" id="XP_033669535.1">
    <property type="nucleotide sequence ID" value="XM_033816551.1"/>
</dbReference>
<evidence type="ECO:0000259" key="1">
    <source>
        <dbReference type="PROSITE" id="PS51819"/>
    </source>
</evidence>